<dbReference type="EMBL" id="CM004389">
    <property type="protein sequence ID" value="OAY55907.1"/>
    <property type="molecule type" value="Genomic_DNA"/>
</dbReference>
<evidence type="ECO:0000256" key="2">
    <source>
        <dbReference type="ARBA" id="ARBA00012513"/>
    </source>
</evidence>
<evidence type="ECO:0000256" key="7">
    <source>
        <dbReference type="ARBA" id="ARBA00022741"/>
    </source>
</evidence>
<evidence type="ECO:0000256" key="8">
    <source>
        <dbReference type="ARBA" id="ARBA00022777"/>
    </source>
</evidence>
<keyword evidence="3" id="KW-0963">Cytoplasm</keyword>
<evidence type="ECO:0000256" key="1">
    <source>
        <dbReference type="ARBA" id="ARBA00004496"/>
    </source>
</evidence>
<evidence type="ECO:0000256" key="14">
    <source>
        <dbReference type="SAM" id="MobiDB-lite"/>
    </source>
</evidence>
<dbReference type="InterPro" id="IPR000719">
    <property type="entry name" value="Prot_kinase_dom"/>
</dbReference>
<keyword evidence="8" id="KW-0418">Kinase</keyword>
<sequence length="518" mass="57855">MERVPEPSASSCNGSQDSAREDQENATVTFACKTLKRSGFSDTFSPNELRSLNAEKEEEEGQIQNEGHKESSPRGVLEDGSISLESETLAKDSNSNGSESETASKPSTSGSETQLNSSGTAQWRDFFRGLKGATRRIQTFPPPKKRGPKLTRSKTQRIREELIPVVSSPLETDIYCLKSSWKNFSLSEIKTATNNFNNENLIGEGGYAEVYKGQLKDGQLVAIKKLTRGSPEEMTVDFLSELGMMVHVDHHNIAKVIGYGVEGGMHLVLELSAHGSLASLLYGPKEKLDWGIRYKIATGTADGLQYLHEGCQRRIIHKDIKASNILLTEDFEPQISDFGLAKWLPEHWTHHTVSKVEGTFGYLPPEFFMHGIVDEKTDVYAYGVLLLELVTGKQAIDSSQQSLVMWAKPLLMKNSFKELVDPTLGDAYNEEQMEVLALTASFCIHQSSVQRPQMNQIVEILKGNKDILEEVKGLQKSTHQRTYSEELFDADEYNSTKHLQDMNRHMEVLLGQCDENSI</sequence>
<dbReference type="SUPFAM" id="SSF56112">
    <property type="entry name" value="Protein kinase-like (PK-like)"/>
    <property type="match status" value="1"/>
</dbReference>
<feature type="domain" description="Protein kinase" evidence="15">
    <location>
        <begin position="196"/>
        <end position="468"/>
    </location>
</feature>
<feature type="compositionally biased region" description="Basic residues" evidence="14">
    <location>
        <begin position="143"/>
        <end position="155"/>
    </location>
</feature>
<gene>
    <name evidence="16" type="ORF">MANES_03G188900v8</name>
</gene>
<dbReference type="GO" id="GO:0004674">
    <property type="term" value="F:protein serine/threonine kinase activity"/>
    <property type="evidence" value="ECO:0007669"/>
    <property type="project" value="UniProtKB-KW"/>
</dbReference>
<organism evidence="16 17">
    <name type="scientific">Manihot esculenta</name>
    <name type="common">Cassava</name>
    <name type="synonym">Jatropha manihot</name>
    <dbReference type="NCBI Taxonomy" id="3983"/>
    <lineage>
        <taxon>Eukaryota</taxon>
        <taxon>Viridiplantae</taxon>
        <taxon>Streptophyta</taxon>
        <taxon>Embryophyta</taxon>
        <taxon>Tracheophyta</taxon>
        <taxon>Spermatophyta</taxon>
        <taxon>Magnoliopsida</taxon>
        <taxon>eudicotyledons</taxon>
        <taxon>Gunneridae</taxon>
        <taxon>Pentapetalae</taxon>
        <taxon>rosids</taxon>
        <taxon>fabids</taxon>
        <taxon>Malpighiales</taxon>
        <taxon>Euphorbiaceae</taxon>
        <taxon>Crotonoideae</taxon>
        <taxon>Manihoteae</taxon>
        <taxon>Manihot</taxon>
    </lineage>
</organism>
<comment type="caution">
    <text evidence="16">The sequence shown here is derived from an EMBL/GenBank/DDBJ whole genome shotgun (WGS) entry which is preliminary data.</text>
</comment>
<dbReference type="InterPro" id="IPR008271">
    <property type="entry name" value="Ser/Thr_kinase_AS"/>
</dbReference>
<protein>
    <recommendedName>
        <fullName evidence="2">non-specific serine/threonine protein kinase</fullName>
        <ecNumber evidence="2">2.7.11.1</ecNumber>
    </recommendedName>
</protein>
<reference evidence="17" key="1">
    <citation type="journal article" date="2016" name="Nat. Biotechnol.">
        <title>Sequencing wild and cultivated cassava and related species reveals extensive interspecific hybridization and genetic diversity.</title>
        <authorList>
            <person name="Bredeson J.V."/>
            <person name="Lyons J.B."/>
            <person name="Prochnik S.E."/>
            <person name="Wu G.A."/>
            <person name="Ha C.M."/>
            <person name="Edsinger-Gonzales E."/>
            <person name="Grimwood J."/>
            <person name="Schmutz J."/>
            <person name="Rabbi I.Y."/>
            <person name="Egesi C."/>
            <person name="Nauluvula P."/>
            <person name="Lebot V."/>
            <person name="Ndunguru J."/>
            <person name="Mkamilo G."/>
            <person name="Bart R.S."/>
            <person name="Setter T.L."/>
            <person name="Gleadow R.M."/>
            <person name="Kulakow P."/>
            <person name="Ferguson M.E."/>
            <person name="Rounsley S."/>
            <person name="Rokhsar D.S."/>
        </authorList>
    </citation>
    <scope>NUCLEOTIDE SEQUENCE [LARGE SCALE GENOMIC DNA]</scope>
    <source>
        <strain evidence="17">cv. AM560-2</strain>
    </source>
</reference>
<keyword evidence="17" id="KW-1185">Reference proteome</keyword>
<dbReference type="PROSITE" id="PS00107">
    <property type="entry name" value="PROTEIN_KINASE_ATP"/>
    <property type="match status" value="1"/>
</dbReference>
<dbReference type="GO" id="GO:0051020">
    <property type="term" value="F:GTPase binding"/>
    <property type="evidence" value="ECO:0007669"/>
    <property type="project" value="UniProtKB-ARBA"/>
</dbReference>
<dbReference type="InterPro" id="IPR046958">
    <property type="entry name" value="RBK1/2/STUNTED"/>
</dbReference>
<dbReference type="OrthoDB" id="4062651at2759"/>
<evidence type="ECO:0000256" key="10">
    <source>
        <dbReference type="ARBA" id="ARBA00047899"/>
    </source>
</evidence>
<dbReference type="GO" id="GO:0005737">
    <property type="term" value="C:cytoplasm"/>
    <property type="evidence" value="ECO:0007669"/>
    <property type="project" value="UniProtKB-SubCell"/>
</dbReference>
<dbReference type="PANTHER" id="PTHR47987">
    <property type="entry name" value="OS08G0249100 PROTEIN"/>
    <property type="match status" value="1"/>
</dbReference>
<dbReference type="Gramene" id="Manes.03G188900.1.v8.1">
    <property type="protein sequence ID" value="Manes.03G188900.1.v8.1.CDS"/>
    <property type="gene ID" value="Manes.03G188900.v8.1"/>
</dbReference>
<comment type="catalytic activity">
    <reaction evidence="11">
        <text>L-seryl-[protein] + ATP = O-phospho-L-seryl-[protein] + ADP + H(+)</text>
        <dbReference type="Rhea" id="RHEA:17989"/>
        <dbReference type="Rhea" id="RHEA-COMP:9863"/>
        <dbReference type="Rhea" id="RHEA-COMP:11604"/>
        <dbReference type="ChEBI" id="CHEBI:15378"/>
        <dbReference type="ChEBI" id="CHEBI:29999"/>
        <dbReference type="ChEBI" id="CHEBI:30616"/>
        <dbReference type="ChEBI" id="CHEBI:83421"/>
        <dbReference type="ChEBI" id="CHEBI:456216"/>
        <dbReference type="EC" id="2.7.11.1"/>
    </reaction>
</comment>
<dbReference type="Gene3D" id="3.30.200.20">
    <property type="entry name" value="Phosphorylase Kinase, domain 1"/>
    <property type="match status" value="1"/>
</dbReference>
<evidence type="ECO:0000256" key="11">
    <source>
        <dbReference type="ARBA" id="ARBA00048679"/>
    </source>
</evidence>
<feature type="region of interest" description="Disordered" evidence="14">
    <location>
        <begin position="134"/>
        <end position="155"/>
    </location>
</feature>
<evidence type="ECO:0000256" key="4">
    <source>
        <dbReference type="ARBA" id="ARBA00022527"/>
    </source>
</evidence>
<dbReference type="InterPro" id="IPR001245">
    <property type="entry name" value="Ser-Thr/Tyr_kinase_cat_dom"/>
</dbReference>
<dbReference type="InterPro" id="IPR017441">
    <property type="entry name" value="Protein_kinase_ATP_BS"/>
</dbReference>
<dbReference type="PROSITE" id="PS00108">
    <property type="entry name" value="PROTEIN_KINASE_ST"/>
    <property type="match status" value="1"/>
</dbReference>
<evidence type="ECO:0000313" key="17">
    <source>
        <dbReference type="Proteomes" id="UP000091857"/>
    </source>
</evidence>
<name>A0A2C9W8W6_MANES</name>
<dbReference type="Gene3D" id="1.10.510.10">
    <property type="entry name" value="Transferase(Phosphotransferase) domain 1"/>
    <property type="match status" value="1"/>
</dbReference>
<dbReference type="AlphaFoldDB" id="A0A2C9W8W6"/>
<feature type="compositionally biased region" description="Polar residues" evidence="14">
    <location>
        <begin position="83"/>
        <end position="118"/>
    </location>
</feature>
<feature type="compositionally biased region" description="Polar residues" evidence="14">
    <location>
        <begin position="40"/>
        <end position="50"/>
    </location>
</feature>
<proteinExistence type="predicted"/>
<keyword evidence="6" id="KW-0808">Transferase</keyword>
<dbReference type="PROSITE" id="PS50011">
    <property type="entry name" value="PROTEIN_KINASE_DOM"/>
    <property type="match status" value="1"/>
</dbReference>
<dbReference type="InterPro" id="IPR011009">
    <property type="entry name" value="Kinase-like_dom_sf"/>
</dbReference>
<evidence type="ECO:0000313" key="16">
    <source>
        <dbReference type="EMBL" id="OAY55907.1"/>
    </source>
</evidence>
<comment type="subcellular location">
    <subcellularLocation>
        <location evidence="1">Cytoplasm</location>
    </subcellularLocation>
</comment>
<dbReference type="FunFam" id="1.10.510.10:FF:000335">
    <property type="entry name" value="receptor-like cytosolic serine/threonine-protein kinase RBK2"/>
    <property type="match status" value="1"/>
</dbReference>
<dbReference type="SMART" id="SM00220">
    <property type="entry name" value="S_TKc"/>
    <property type="match status" value="1"/>
</dbReference>
<evidence type="ECO:0000259" key="15">
    <source>
        <dbReference type="PROSITE" id="PS50011"/>
    </source>
</evidence>
<evidence type="ECO:0000256" key="5">
    <source>
        <dbReference type="ARBA" id="ARBA00022553"/>
    </source>
</evidence>
<dbReference type="Proteomes" id="UP000091857">
    <property type="component" value="Chromosome 3"/>
</dbReference>
<dbReference type="GO" id="GO:0005524">
    <property type="term" value="F:ATP binding"/>
    <property type="evidence" value="ECO:0007669"/>
    <property type="project" value="UniProtKB-UniRule"/>
</dbReference>
<feature type="region of interest" description="Disordered" evidence="14">
    <location>
        <begin position="1"/>
        <end position="25"/>
    </location>
</feature>
<dbReference type="SMR" id="A0A2C9W8W6"/>
<feature type="region of interest" description="Disordered" evidence="14">
    <location>
        <begin position="38"/>
        <end position="118"/>
    </location>
</feature>
<dbReference type="Pfam" id="PF07714">
    <property type="entry name" value="PK_Tyr_Ser-Thr"/>
    <property type="match status" value="1"/>
</dbReference>
<comment type="subunit">
    <text evidence="12">Interacts with ARAC5 and ARAC10.</text>
</comment>
<dbReference type="EC" id="2.7.11.1" evidence="2"/>
<feature type="compositionally biased region" description="Polar residues" evidence="14">
    <location>
        <begin position="8"/>
        <end position="17"/>
    </location>
</feature>
<evidence type="ECO:0000256" key="12">
    <source>
        <dbReference type="ARBA" id="ARBA00063228"/>
    </source>
</evidence>
<dbReference type="PANTHER" id="PTHR47987:SF13">
    <property type="entry name" value="RECEPTOR-LIKE CYTOSOLIC SERINE_THREONINE-PROTEIN KINASE RBK2"/>
    <property type="match status" value="1"/>
</dbReference>
<evidence type="ECO:0000256" key="6">
    <source>
        <dbReference type="ARBA" id="ARBA00022679"/>
    </source>
</evidence>
<evidence type="ECO:0000256" key="3">
    <source>
        <dbReference type="ARBA" id="ARBA00022490"/>
    </source>
</evidence>
<dbReference type="FunFam" id="3.30.200.20:FF:000445">
    <property type="entry name" value="Receptor-like cytosolic serine/threonine-protein kinase RBK2"/>
    <property type="match status" value="1"/>
</dbReference>
<dbReference type="GO" id="GO:0016301">
    <property type="term" value="F:kinase activity"/>
    <property type="evidence" value="ECO:0000318"/>
    <property type="project" value="GO_Central"/>
</dbReference>
<keyword evidence="4" id="KW-0723">Serine/threonine-protein kinase</keyword>
<evidence type="ECO:0000256" key="13">
    <source>
        <dbReference type="PROSITE-ProRule" id="PRU10141"/>
    </source>
</evidence>
<feature type="binding site" evidence="13">
    <location>
        <position position="225"/>
    </location>
    <ligand>
        <name>ATP</name>
        <dbReference type="ChEBI" id="CHEBI:30616"/>
    </ligand>
</feature>
<keyword evidence="5" id="KW-0597">Phosphoprotein</keyword>
<comment type="catalytic activity">
    <reaction evidence="10">
        <text>L-threonyl-[protein] + ATP = O-phospho-L-threonyl-[protein] + ADP + H(+)</text>
        <dbReference type="Rhea" id="RHEA:46608"/>
        <dbReference type="Rhea" id="RHEA-COMP:11060"/>
        <dbReference type="Rhea" id="RHEA-COMP:11605"/>
        <dbReference type="ChEBI" id="CHEBI:15378"/>
        <dbReference type="ChEBI" id="CHEBI:30013"/>
        <dbReference type="ChEBI" id="CHEBI:30616"/>
        <dbReference type="ChEBI" id="CHEBI:61977"/>
        <dbReference type="ChEBI" id="CHEBI:456216"/>
        <dbReference type="EC" id="2.7.11.1"/>
    </reaction>
</comment>
<accession>A0A2C9W8W6</accession>
<keyword evidence="9 13" id="KW-0067">ATP-binding</keyword>
<evidence type="ECO:0000256" key="9">
    <source>
        <dbReference type="ARBA" id="ARBA00022840"/>
    </source>
</evidence>
<keyword evidence="7 13" id="KW-0547">Nucleotide-binding</keyword>